<name>A0A813MGJ5_9BILA</name>
<evidence type="ECO:0000256" key="1">
    <source>
        <dbReference type="SAM" id="MobiDB-lite"/>
    </source>
</evidence>
<protein>
    <recommendedName>
        <fullName evidence="2">Tudor domain-containing protein</fullName>
    </recommendedName>
</protein>
<organism evidence="3 6">
    <name type="scientific">Adineta steineri</name>
    <dbReference type="NCBI Taxonomy" id="433720"/>
    <lineage>
        <taxon>Eukaryota</taxon>
        <taxon>Metazoa</taxon>
        <taxon>Spiralia</taxon>
        <taxon>Gnathifera</taxon>
        <taxon>Rotifera</taxon>
        <taxon>Eurotatoria</taxon>
        <taxon>Bdelloidea</taxon>
        <taxon>Adinetida</taxon>
        <taxon>Adinetidae</taxon>
        <taxon>Adineta</taxon>
    </lineage>
</organism>
<dbReference type="InterPro" id="IPR035437">
    <property type="entry name" value="SNase_OB-fold_sf"/>
</dbReference>
<feature type="domain" description="Tudor" evidence="2">
    <location>
        <begin position="141"/>
        <end position="219"/>
    </location>
</feature>
<dbReference type="EMBL" id="CAJNON010000014">
    <property type="protein sequence ID" value="CAF0777452.1"/>
    <property type="molecule type" value="Genomic_DNA"/>
</dbReference>
<feature type="compositionally biased region" description="Polar residues" evidence="1">
    <location>
        <begin position="36"/>
        <end position="61"/>
    </location>
</feature>
<dbReference type="Proteomes" id="UP000663860">
    <property type="component" value="Unassembled WGS sequence"/>
</dbReference>
<evidence type="ECO:0000313" key="4">
    <source>
        <dbReference type="EMBL" id="CAF0742471.1"/>
    </source>
</evidence>
<dbReference type="Proteomes" id="UP000663845">
    <property type="component" value="Unassembled WGS sequence"/>
</dbReference>
<evidence type="ECO:0000313" key="5">
    <source>
        <dbReference type="EMBL" id="CAF0777452.1"/>
    </source>
</evidence>
<sequence>MDSSRRSTRHLEPKNDSSRQLLGDGSRVPTADSGRASMTISERASTTGSITTNGASSSLSRDTPLDDSYDTRGAKYQDDKPVCIRRTTIWGGRRYEQAYVSHIEHPSAFFIQLAHSSDKCEELDKEINDFYSKNSQENPLKWKSGDYCIAKFKDNRFYRSRIIEIDGKTNHKLIYNSTRHIFLENKNPADYHVVFVDYGNWDTVSEHDIHLLLPQFAVLTAQAIACSLTNTLPKKGTLYSQEAKNFFRELVLDKFVDAKFYLKSSNDFWPLSCVDLELSSTKANIRQLMIEQGYIRETTNDQIYIEFNHLLKREHYIQFNIPHEEDDNNYDDDD</sequence>
<evidence type="ECO:0000313" key="6">
    <source>
        <dbReference type="Proteomes" id="UP000663860"/>
    </source>
</evidence>
<dbReference type="EMBL" id="CAJNOE010000011">
    <property type="protein sequence ID" value="CAF0724193.1"/>
    <property type="molecule type" value="Genomic_DNA"/>
</dbReference>
<evidence type="ECO:0000313" key="3">
    <source>
        <dbReference type="EMBL" id="CAF0724193.1"/>
    </source>
</evidence>
<gene>
    <name evidence="3" type="ORF">IZO911_LOCUS2246</name>
    <name evidence="4" type="ORF">JYZ213_LOCUS1968</name>
    <name evidence="5" type="ORF">VCS650_LOCUS2730</name>
</gene>
<dbReference type="Proteomes" id="UP000663891">
    <property type="component" value="Unassembled WGS sequence"/>
</dbReference>
<dbReference type="InterPro" id="IPR050621">
    <property type="entry name" value="Tudor_domain_containing"/>
</dbReference>
<comment type="caution">
    <text evidence="3">The sequence shown here is derived from an EMBL/GenBank/DDBJ whole genome shotgun (WGS) entry which is preliminary data.</text>
</comment>
<dbReference type="SMART" id="SM00333">
    <property type="entry name" value="TUDOR"/>
    <property type="match status" value="1"/>
</dbReference>
<feature type="region of interest" description="Disordered" evidence="1">
    <location>
        <begin position="1"/>
        <end position="73"/>
    </location>
</feature>
<accession>A0A813MGJ5</accession>
<evidence type="ECO:0000259" key="2">
    <source>
        <dbReference type="PROSITE" id="PS50304"/>
    </source>
</evidence>
<dbReference type="PANTHER" id="PTHR22948">
    <property type="entry name" value="TUDOR DOMAIN CONTAINING PROTEIN"/>
    <property type="match status" value="1"/>
</dbReference>
<proteinExistence type="predicted"/>
<dbReference type="SUPFAM" id="SSF63748">
    <property type="entry name" value="Tudor/PWWP/MBT"/>
    <property type="match status" value="1"/>
</dbReference>
<dbReference type="PANTHER" id="PTHR22948:SF29">
    <property type="entry name" value="FI02030P-RELATED"/>
    <property type="match status" value="1"/>
</dbReference>
<dbReference type="AlphaFoldDB" id="A0A813MGJ5"/>
<dbReference type="PROSITE" id="PS50304">
    <property type="entry name" value="TUDOR"/>
    <property type="match status" value="1"/>
</dbReference>
<dbReference type="Gene3D" id="2.30.30.140">
    <property type="match status" value="1"/>
</dbReference>
<dbReference type="Gene3D" id="2.40.50.90">
    <property type="match status" value="1"/>
</dbReference>
<dbReference type="OrthoDB" id="197400at2759"/>
<dbReference type="InterPro" id="IPR002999">
    <property type="entry name" value="Tudor"/>
</dbReference>
<dbReference type="Pfam" id="PF00567">
    <property type="entry name" value="TUDOR"/>
    <property type="match status" value="2"/>
</dbReference>
<dbReference type="EMBL" id="CAJNOG010000009">
    <property type="protein sequence ID" value="CAF0742471.1"/>
    <property type="molecule type" value="Genomic_DNA"/>
</dbReference>
<reference evidence="3" key="1">
    <citation type="submission" date="2021-02" db="EMBL/GenBank/DDBJ databases">
        <authorList>
            <person name="Nowell W R."/>
        </authorList>
    </citation>
    <scope>NUCLEOTIDE SEQUENCE</scope>
</reference>